<comment type="function">
    <text evidence="8">Component of the ERMES/MDM complex, which serves as a molecular tether to connect the endoplasmic reticulum (ER) and mitochondria. Components of this complex are involved in the control of mitochondrial shape and protein biogenesis, and function in nonvesicular lipid trafficking between the ER and mitochondria. The MDM12-MMM1 subcomplex functions in the major beta-barrel assembly pathway that is responsible for biogenesis of all outer membrane beta-barrel proteins, and acts in a late step after the SAM complex. The MDM10-MDM12-MMM1 subcomplex further acts in the TOM40-specific pathway after the action of the MDM12-MMM1 complex. Essential for establishing and maintaining the structure of mitochondria and maintenance of mtDNA nucleoids.</text>
</comment>
<feature type="region of interest" description="Disordered" evidence="9">
    <location>
        <begin position="430"/>
        <end position="469"/>
    </location>
</feature>
<keyword evidence="1" id="KW-0813">Transport</keyword>
<dbReference type="GO" id="GO:1990456">
    <property type="term" value="P:mitochondrion-endoplasmic reticulum membrane tethering"/>
    <property type="evidence" value="ECO:0007669"/>
    <property type="project" value="TreeGrafter"/>
</dbReference>
<feature type="region of interest" description="Disordered" evidence="9">
    <location>
        <begin position="507"/>
        <end position="535"/>
    </location>
</feature>
<sequence length="535" mass="54308">MTAASSAAAACPPVPTFTFTHGFIVGQLSIVVLGLVLIRFLVFEDTRAQALQRRSPFLNTAGATAAAAARKQQRRAALGVAGHAGAGGGGAGGRGGPGGADGAGAAGRNGAAAIAAAASGAAGASITGAYAALWAAILDRTGYDISTHPSESTDWVNVLFAQAIAGYREDAMAGGASMIAKIIGGGSAKQRGSSKLAQERGMVAAAAAAVLGTAPSTGPIPGTHAPDEEAEGKRERNARDLVQEALNYRISKANIDWLDPINVIDVDFGEQFPTFSSARVRPADDTGRMRIEVDIDYNDQISLSIETKLVVNFPKPRFALALELFSTVPSVVLPTESSAQAATSEGTQSSSAGPPPKPKCRHHLHISLHPDFVLEAHASSLIGSRAKLQDIPKIEQLLVARLRAFVHDRFVWPRFWALGLPNLVPGPSLSAPAGPAQPALSVPRTSQKQDGIGGGAGGGLASSATGSSAAPAPVGIAGMPGFVPGAAASSALPGSFYGPGLRRPGMGGRIPTAAGGSQTLNGVPEMTLGRGTESR</sequence>
<organism evidence="12 13">
    <name type="scientific">Tilletia horrida</name>
    <dbReference type="NCBI Taxonomy" id="155126"/>
    <lineage>
        <taxon>Eukaryota</taxon>
        <taxon>Fungi</taxon>
        <taxon>Dikarya</taxon>
        <taxon>Basidiomycota</taxon>
        <taxon>Ustilaginomycotina</taxon>
        <taxon>Exobasidiomycetes</taxon>
        <taxon>Tilletiales</taxon>
        <taxon>Tilletiaceae</taxon>
        <taxon>Tilletia</taxon>
    </lineage>
</organism>
<evidence type="ECO:0000256" key="9">
    <source>
        <dbReference type="SAM" id="MobiDB-lite"/>
    </source>
</evidence>
<evidence type="ECO:0000256" key="7">
    <source>
        <dbReference type="ARBA" id="ARBA00023136"/>
    </source>
</evidence>
<comment type="subunit">
    <text evidence="8">Homodimer. Component of the ER-mitochondria encounter structure (ERMES) or MDM complex, composed of MMM1, MDM10, MDM12 and MDM34. A MMM1 homodimer associates with one molecule of MDM12 on each side in a pairwise head-to-tail manner, and the SMP-LTD domains of MMM1 and MDM12 generate a continuous hydrophobic tunnel for phospholipid trafficking.</text>
</comment>
<evidence type="ECO:0000256" key="2">
    <source>
        <dbReference type="ARBA" id="ARBA00022692"/>
    </source>
</evidence>
<dbReference type="InterPro" id="IPR031468">
    <property type="entry name" value="SMP_LBD"/>
</dbReference>
<evidence type="ECO:0000313" key="13">
    <source>
        <dbReference type="Proteomes" id="UP001176521"/>
    </source>
</evidence>
<protein>
    <recommendedName>
        <fullName evidence="8">Maintenance of mitochondrial morphology protein 1</fullName>
    </recommendedName>
</protein>
<dbReference type="InterPro" id="IPR027537">
    <property type="entry name" value="Mmm1"/>
</dbReference>
<keyword evidence="7 8" id="KW-0472">Membrane</keyword>
<accession>A0AAN6JKR6</accession>
<name>A0AAN6JKR6_9BASI</name>
<dbReference type="GO" id="GO:0045040">
    <property type="term" value="P:protein insertion into mitochondrial outer membrane"/>
    <property type="evidence" value="ECO:0007669"/>
    <property type="project" value="UniProtKB-UniRule"/>
</dbReference>
<dbReference type="PROSITE" id="PS51847">
    <property type="entry name" value="SMP"/>
    <property type="match status" value="1"/>
</dbReference>
<feature type="compositionally biased region" description="Low complexity" evidence="9">
    <location>
        <begin position="430"/>
        <end position="441"/>
    </location>
</feature>
<feature type="region of interest" description="Disordered" evidence="9">
    <location>
        <begin position="339"/>
        <end position="361"/>
    </location>
</feature>
<dbReference type="Pfam" id="PF10296">
    <property type="entry name" value="MMM1"/>
    <property type="match status" value="2"/>
</dbReference>
<keyword evidence="13" id="KW-1185">Reference proteome</keyword>
<keyword evidence="5" id="KW-0445">Lipid transport</keyword>
<dbReference type="PANTHER" id="PTHR13466:SF0">
    <property type="entry name" value="SMP-LTD DOMAIN-CONTAINING PROTEIN"/>
    <property type="match status" value="1"/>
</dbReference>
<evidence type="ECO:0000256" key="4">
    <source>
        <dbReference type="ARBA" id="ARBA00022989"/>
    </source>
</evidence>
<dbReference type="Proteomes" id="UP001176521">
    <property type="component" value="Unassembled WGS sequence"/>
</dbReference>
<dbReference type="GO" id="GO:0015914">
    <property type="term" value="P:phospholipid transport"/>
    <property type="evidence" value="ECO:0007669"/>
    <property type="project" value="TreeGrafter"/>
</dbReference>
<feature type="transmembrane region" description="Helical" evidence="10">
    <location>
        <begin position="23"/>
        <end position="43"/>
    </location>
</feature>
<dbReference type="GO" id="GO:0005789">
    <property type="term" value="C:endoplasmic reticulum membrane"/>
    <property type="evidence" value="ECO:0007669"/>
    <property type="project" value="UniProtKB-SubCell"/>
</dbReference>
<evidence type="ECO:0000256" key="6">
    <source>
        <dbReference type="ARBA" id="ARBA00023121"/>
    </source>
</evidence>
<evidence type="ECO:0000256" key="10">
    <source>
        <dbReference type="SAM" id="Phobius"/>
    </source>
</evidence>
<comment type="subcellular location">
    <subcellularLocation>
        <location evidence="8">Endoplasmic reticulum membrane</location>
        <topology evidence="8">Single-pass type I membrane protein</topology>
    </subcellularLocation>
    <text evidence="8">The ERMES/MDM complex localizes to a few discrete foci (around 10 per single cell), that represent mitochondria-endoplasmic reticulum junctions. These foci are often found next to mtDNA nucleoids.</text>
</comment>
<gene>
    <name evidence="8 12" type="primary">MMM1</name>
    <name evidence="12" type="ORF">OC842_003064</name>
</gene>
<dbReference type="GO" id="GO:0008289">
    <property type="term" value="F:lipid binding"/>
    <property type="evidence" value="ECO:0007669"/>
    <property type="project" value="UniProtKB-KW"/>
</dbReference>
<evidence type="ECO:0000259" key="11">
    <source>
        <dbReference type="PROSITE" id="PS51847"/>
    </source>
</evidence>
<dbReference type="EMBL" id="JAPDMQ010000143">
    <property type="protein sequence ID" value="KAK0533157.1"/>
    <property type="molecule type" value="Genomic_DNA"/>
</dbReference>
<evidence type="ECO:0000313" key="12">
    <source>
        <dbReference type="EMBL" id="KAK0533157.1"/>
    </source>
</evidence>
<dbReference type="InterPro" id="IPR019411">
    <property type="entry name" value="MMM1_dom"/>
</dbReference>
<proteinExistence type="inferred from homology"/>
<dbReference type="CDD" id="cd21671">
    <property type="entry name" value="SMP_Mmm1"/>
    <property type="match status" value="1"/>
</dbReference>
<dbReference type="AlphaFoldDB" id="A0AAN6JKR6"/>
<dbReference type="HAMAP" id="MF_03103">
    <property type="entry name" value="Mmm1"/>
    <property type="match status" value="1"/>
</dbReference>
<reference evidence="12" key="1">
    <citation type="journal article" date="2023" name="PhytoFront">
        <title>Draft Genome Resources of Seven Strains of Tilletia horrida, Causal Agent of Kernel Smut of Rice.</title>
        <authorList>
            <person name="Khanal S."/>
            <person name="Antony Babu S."/>
            <person name="Zhou X.G."/>
        </authorList>
    </citation>
    <scope>NUCLEOTIDE SEQUENCE</scope>
    <source>
        <strain evidence="12">TX3</strain>
    </source>
</reference>
<keyword evidence="6" id="KW-0446">Lipid-binding</keyword>
<evidence type="ECO:0000256" key="3">
    <source>
        <dbReference type="ARBA" id="ARBA00022824"/>
    </source>
</evidence>
<feature type="topological domain" description="Cytoplasmic" evidence="8">
    <location>
        <begin position="44"/>
        <end position="535"/>
    </location>
</feature>
<comment type="caution">
    <text evidence="12">The sequence shown here is derived from an EMBL/GenBank/DDBJ whole genome shotgun (WGS) entry which is preliminary data.</text>
</comment>
<dbReference type="PANTHER" id="PTHR13466">
    <property type="entry name" value="TEX2 PROTEIN-RELATED"/>
    <property type="match status" value="1"/>
</dbReference>
<feature type="domain" description="SMP-LTD" evidence="11">
    <location>
        <begin position="149"/>
        <end position="421"/>
    </location>
</feature>
<feature type="region of interest" description="Disordered" evidence="9">
    <location>
        <begin position="214"/>
        <end position="236"/>
    </location>
</feature>
<feature type="compositionally biased region" description="Polar residues" evidence="9">
    <location>
        <begin position="339"/>
        <end position="352"/>
    </location>
</feature>
<evidence type="ECO:0000256" key="1">
    <source>
        <dbReference type="ARBA" id="ARBA00022448"/>
    </source>
</evidence>
<keyword evidence="2 8" id="KW-0812">Transmembrane</keyword>
<feature type="compositionally biased region" description="Gly residues" evidence="9">
    <location>
        <begin position="451"/>
        <end position="460"/>
    </location>
</feature>
<comment type="similarity">
    <text evidence="8">Belongs to the MMM1 family.</text>
</comment>
<dbReference type="GO" id="GO:0032865">
    <property type="term" value="C:ERMES complex"/>
    <property type="evidence" value="ECO:0007669"/>
    <property type="project" value="UniProtKB-UniRule"/>
</dbReference>
<keyword evidence="3 8" id="KW-0256">Endoplasmic reticulum</keyword>
<keyword evidence="4 8" id="KW-1133">Transmembrane helix</keyword>
<evidence type="ECO:0000256" key="8">
    <source>
        <dbReference type="HAMAP-Rule" id="MF_03103"/>
    </source>
</evidence>
<evidence type="ECO:0000256" key="5">
    <source>
        <dbReference type="ARBA" id="ARBA00023055"/>
    </source>
</evidence>
<feature type="compositionally biased region" description="Basic and acidic residues" evidence="9">
    <location>
        <begin position="225"/>
        <end position="236"/>
    </location>
</feature>
<feature type="topological domain" description="Lumenal" evidence="8">
    <location>
        <begin position="1"/>
        <end position="22"/>
    </location>
</feature>